<evidence type="ECO:0000313" key="4">
    <source>
        <dbReference type="Proteomes" id="UP000823863"/>
    </source>
</evidence>
<dbReference type="SUPFAM" id="SSF140453">
    <property type="entry name" value="EsxAB dimer-like"/>
    <property type="match status" value="1"/>
</dbReference>
<dbReference type="Proteomes" id="UP000823863">
    <property type="component" value="Unassembled WGS sequence"/>
</dbReference>
<dbReference type="InterPro" id="IPR010310">
    <property type="entry name" value="T7SS_ESAT-6-like"/>
</dbReference>
<protein>
    <recommendedName>
        <fullName evidence="1">ESAT-6-like protein</fullName>
    </recommendedName>
</protein>
<keyword evidence="2" id="KW-0175">Coiled coil</keyword>
<comment type="caution">
    <text evidence="3">The sequence shown here is derived from an EMBL/GenBank/DDBJ whole genome shotgun (WGS) entry which is preliminary data.</text>
</comment>
<feature type="coiled-coil region" evidence="2">
    <location>
        <begin position="24"/>
        <end position="92"/>
    </location>
</feature>
<dbReference type="Pfam" id="PF06013">
    <property type="entry name" value="WXG100"/>
    <property type="match status" value="1"/>
</dbReference>
<organism evidence="3 4">
    <name type="scientific">Candidatus Enterocloster excrementigallinarum</name>
    <dbReference type="NCBI Taxonomy" id="2838558"/>
    <lineage>
        <taxon>Bacteria</taxon>
        <taxon>Bacillati</taxon>
        <taxon>Bacillota</taxon>
        <taxon>Clostridia</taxon>
        <taxon>Lachnospirales</taxon>
        <taxon>Lachnospiraceae</taxon>
        <taxon>Enterocloster</taxon>
    </lineage>
</organism>
<dbReference type="NCBIfam" id="TIGR03930">
    <property type="entry name" value="WXG100_ESAT6"/>
    <property type="match status" value="1"/>
</dbReference>
<evidence type="ECO:0000256" key="2">
    <source>
        <dbReference type="SAM" id="Coils"/>
    </source>
</evidence>
<dbReference type="InterPro" id="IPR036689">
    <property type="entry name" value="ESAT-6-like_sf"/>
</dbReference>
<comment type="similarity">
    <text evidence="1">Belongs to the WXG100 family.</text>
</comment>
<accession>A0A9D2PU38</accession>
<evidence type="ECO:0000313" key="3">
    <source>
        <dbReference type="EMBL" id="HJC66721.1"/>
    </source>
</evidence>
<gene>
    <name evidence="3" type="ORF">H9931_08385</name>
</gene>
<sequence length="102" mass="11211">MASSRISLDTAALRSSAAQVKGIAGNLENELHSLEQIIASTADAWEGSAKDSFERTFQTTYKKNLTEIKTSLQNYAKAMEDYANENDDVTSRGARRFDSIMG</sequence>
<proteinExistence type="inferred from homology"/>
<dbReference type="EMBL" id="DWWB01000047">
    <property type="protein sequence ID" value="HJC66721.1"/>
    <property type="molecule type" value="Genomic_DNA"/>
</dbReference>
<dbReference type="AlphaFoldDB" id="A0A9D2PU38"/>
<name>A0A9D2PU38_9FIRM</name>
<reference evidence="3" key="1">
    <citation type="journal article" date="2021" name="PeerJ">
        <title>Extensive microbial diversity within the chicken gut microbiome revealed by metagenomics and culture.</title>
        <authorList>
            <person name="Gilroy R."/>
            <person name="Ravi A."/>
            <person name="Getino M."/>
            <person name="Pursley I."/>
            <person name="Horton D.L."/>
            <person name="Alikhan N.F."/>
            <person name="Baker D."/>
            <person name="Gharbi K."/>
            <person name="Hall N."/>
            <person name="Watson M."/>
            <person name="Adriaenssens E.M."/>
            <person name="Foster-Nyarko E."/>
            <person name="Jarju S."/>
            <person name="Secka A."/>
            <person name="Antonio M."/>
            <person name="Oren A."/>
            <person name="Chaudhuri R.R."/>
            <person name="La Ragione R."/>
            <person name="Hildebrand F."/>
            <person name="Pallen M.J."/>
        </authorList>
    </citation>
    <scope>NUCLEOTIDE SEQUENCE</scope>
    <source>
        <strain evidence="3">CHK198-12963</strain>
    </source>
</reference>
<evidence type="ECO:0000256" key="1">
    <source>
        <dbReference type="RuleBase" id="RU362001"/>
    </source>
</evidence>
<dbReference type="Gene3D" id="1.10.287.1060">
    <property type="entry name" value="ESAT-6-like"/>
    <property type="match status" value="1"/>
</dbReference>
<reference evidence="3" key="2">
    <citation type="submission" date="2021-04" db="EMBL/GenBank/DDBJ databases">
        <authorList>
            <person name="Gilroy R."/>
        </authorList>
    </citation>
    <scope>NUCLEOTIDE SEQUENCE</scope>
    <source>
        <strain evidence="3">CHK198-12963</strain>
    </source>
</reference>